<dbReference type="InterPro" id="IPR005546">
    <property type="entry name" value="Autotransporte_beta"/>
</dbReference>
<comment type="caution">
    <text evidence="2">The sequence shown here is derived from an EMBL/GenBank/DDBJ whole genome shotgun (WGS) entry which is preliminary data.</text>
</comment>
<evidence type="ECO:0000259" key="1">
    <source>
        <dbReference type="PROSITE" id="PS51208"/>
    </source>
</evidence>
<dbReference type="SUPFAM" id="SSF103515">
    <property type="entry name" value="Autotransporter"/>
    <property type="match status" value="1"/>
</dbReference>
<dbReference type="RefSeq" id="WP_150039266.1">
    <property type="nucleotide sequence ID" value="NZ_OW485601.1"/>
</dbReference>
<evidence type="ECO:0000313" key="2">
    <source>
        <dbReference type="EMBL" id="KAA5613882.1"/>
    </source>
</evidence>
<feature type="domain" description="Autotransporter" evidence="1">
    <location>
        <begin position="1083"/>
        <end position="1358"/>
    </location>
</feature>
<dbReference type="Proteomes" id="UP000325255">
    <property type="component" value="Unassembled WGS sequence"/>
</dbReference>
<accession>A0A5M6IZX1</accession>
<dbReference type="Pfam" id="PF03797">
    <property type="entry name" value="Autotransporter"/>
    <property type="match status" value="1"/>
</dbReference>
<keyword evidence="3" id="KW-1185">Reference proteome</keyword>
<dbReference type="InterPro" id="IPR011050">
    <property type="entry name" value="Pectin_lyase_fold/virulence"/>
</dbReference>
<dbReference type="SUPFAM" id="SSF51126">
    <property type="entry name" value="Pectin lyase-like"/>
    <property type="match status" value="1"/>
</dbReference>
<reference evidence="2 3" key="1">
    <citation type="submission" date="2019-09" db="EMBL/GenBank/DDBJ databases">
        <title>Genome sequence of Rhodovastum atsumiense, a diverse member of the Acetobacteraceae family of non-sulfur purple photosynthetic bacteria.</title>
        <authorList>
            <person name="Meyer T."/>
            <person name="Kyndt J."/>
        </authorList>
    </citation>
    <scope>NUCLEOTIDE SEQUENCE [LARGE SCALE GENOMIC DNA]</scope>
    <source>
        <strain evidence="2 3">DSM 21279</strain>
    </source>
</reference>
<dbReference type="InterPro" id="IPR036709">
    <property type="entry name" value="Autotransporte_beta_dom_sf"/>
</dbReference>
<protein>
    <submittedName>
        <fullName evidence="2">Autotransporter domain-containing protein</fullName>
    </submittedName>
</protein>
<dbReference type="PROSITE" id="PS51208">
    <property type="entry name" value="AUTOTRANSPORTER"/>
    <property type="match status" value="1"/>
</dbReference>
<sequence length="1358" mass="132479">MRTNLNLGIYLQNFTLDGSSTNTIDQYGKNTLFTGVFSDARNGTPGNITFANSQDGGSTTLAGINTYTGRTTIDSGATLILLGLGSIASSSDVVDNGTLDISLTLMGTSIRSLSGNGSVDLGWQRLTLSDASGTFDGSISGHGGLTVAGGTETLSSTNTYTGRTTIDNGATLALSGSGSIAASSRVVANGRFDISATDNGASIRSLSGNGAVALGTQTLTLSNAWGRFGGDIGGSGGLTVAGGTETLTGTNSYTGLTTIESGARLALAGHGSIAASSGVVDNGNFDISRTRHGASISSLSGSGTVSLGRRTLTLSDASGTFSGGIGGRGGLTVAGGTETLSGTNTYTGRTAIDAGATLALSGSGSIAASSEVAANGTFDISATSDGASIRTLSGNGSVALGAQTLTLSNASGTFDGGIDGSGGLSVAGGTATLTGTNTYSGQTGIGSGATLALSGGGSIAASSEVVDNGTFDISATSNGASIRSLSGGGAVALGVQTLTLSDAGGTFVGAIDGSGGLTVAGGTEILTGTNTYTGQTGIGAGATLALSGIGSIAASSEVVANGRFDISATDNGTSIRSLSGSGGIDLGAQTLTLSNAAGTFSGSIDGSSGMSVTGGTETLTGTSTYTGQTGIGTGATLALSGLGSIAASSGVIDNGIFDISATTRGATIRSLAGGGTVTLGAQTLTLSDAGGTFSGSIGGSGGVTVTGGTETLTGTSTYTGLTTINPGATLALTGSGSIAASEGVLDNGVFDISATSNGATIRTLAGTGTVNLGAQKLTLTGAADHFTGTIAGGGALVLAAGTEVLNGVVSGTMDMTIDAGSLFFNNGTIAAASLIVDGTLRGTGLIRTPTTVNGVLAPGNSPGTMSFTAPLTLTAGSVTTFDIDGTGTSNGAGNYSRIVSTDSVTVGGTLQPVLRGITGSASNSFVPVLGQQFQVITAAGGVQGSYGGMAPANGATDGLPAGTRFDALYAPTTLTLVVTPASYGNLSLAGLPETGNQQAVGSALDALRPAAGVRMDADAARLFYPLYTLSGPAIAPAFEQLSPTIYGYGMLTARDTWYDVAATVGDQLAARRAGDSAGANTAQTRSGLTFWATGLGRFTDISGSGAPSAHSSVGGMVAGVDYAVAPDTVIGFAAGGSHASTRSNGASIDGDAVNLSVYGGHRSGLFFVDGQAAYMHADQDATRNLSAWGQGVRGSRDVDGGGVQVDAGLALTADAWRIEPTVGFSALSLSGGALQERGTAPLAERIDGQSLTSLQSLVGVRFGTSFAVTPTMPLRVQGLVGWQHEYGTAIPRGTAALTLASTAPFSYATTSVGRDTARIGAGMDMQITQAVGIYASYRAGFAQNATSQNITGGLRVTW</sequence>
<proteinExistence type="predicted"/>
<dbReference type="EMBL" id="VWPK01000004">
    <property type="protein sequence ID" value="KAA5613882.1"/>
    <property type="molecule type" value="Genomic_DNA"/>
</dbReference>
<organism evidence="2 3">
    <name type="scientific">Rhodovastum atsumiense</name>
    <dbReference type="NCBI Taxonomy" id="504468"/>
    <lineage>
        <taxon>Bacteria</taxon>
        <taxon>Pseudomonadati</taxon>
        <taxon>Pseudomonadota</taxon>
        <taxon>Alphaproteobacteria</taxon>
        <taxon>Acetobacterales</taxon>
        <taxon>Acetobacteraceae</taxon>
        <taxon>Rhodovastum</taxon>
    </lineage>
</organism>
<dbReference type="OrthoDB" id="7272074at2"/>
<dbReference type="Gene3D" id="2.40.128.130">
    <property type="entry name" value="Autotransporter beta-domain"/>
    <property type="match status" value="1"/>
</dbReference>
<dbReference type="SMART" id="SM00869">
    <property type="entry name" value="Autotransporter"/>
    <property type="match status" value="1"/>
</dbReference>
<evidence type="ECO:0000313" key="3">
    <source>
        <dbReference type="Proteomes" id="UP000325255"/>
    </source>
</evidence>
<name>A0A5M6IZX1_9PROT</name>
<gene>
    <name evidence="2" type="ORF">F1189_03665</name>
</gene>